<organism evidence="10 11">
    <name type="scientific">Abyssobacteria bacterium (strain SURF_5)</name>
    <dbReference type="NCBI Taxonomy" id="2093360"/>
    <lineage>
        <taxon>Bacteria</taxon>
        <taxon>Pseudomonadati</taxon>
        <taxon>Candidatus Hydrogenedentota</taxon>
        <taxon>Candidatus Abyssobacteria</taxon>
    </lineage>
</organism>
<comment type="cofactor">
    <cofactor evidence="1">
        <name>[4Fe-4S] cluster</name>
        <dbReference type="ChEBI" id="CHEBI:49883"/>
    </cofactor>
</comment>
<evidence type="ECO:0000256" key="2">
    <source>
        <dbReference type="ARBA" id="ARBA00011032"/>
    </source>
</evidence>
<comment type="cofactor">
    <cofactor evidence="8">
        <name>tungstopterin</name>
        <dbReference type="ChEBI" id="CHEBI:30402"/>
    </cofactor>
</comment>
<dbReference type="GO" id="GO:0046872">
    <property type="term" value="F:metal ion binding"/>
    <property type="evidence" value="ECO:0007669"/>
    <property type="project" value="UniProtKB-KW"/>
</dbReference>
<accession>A0A3A4NBR4</accession>
<evidence type="ECO:0000313" key="10">
    <source>
        <dbReference type="EMBL" id="RJP17089.1"/>
    </source>
</evidence>
<dbReference type="SUPFAM" id="SSF48310">
    <property type="entry name" value="Aldehyde ferredoxin oxidoreductase, C-terminal domains"/>
    <property type="match status" value="1"/>
</dbReference>
<evidence type="ECO:0000256" key="7">
    <source>
        <dbReference type="ARBA" id="ARBA00023014"/>
    </source>
</evidence>
<comment type="caution">
    <text evidence="10">The sequence shown here is derived from an EMBL/GenBank/DDBJ whole genome shotgun (WGS) entry which is preliminary data.</text>
</comment>
<dbReference type="PANTHER" id="PTHR30038:SF7">
    <property type="entry name" value="TUNGSTEN-CONTAINING GLYCERALDEHYDE-3-PHOSPHATE:FERREDOXIN OXIDOREDUCTASE"/>
    <property type="match status" value="1"/>
</dbReference>
<keyword evidence="6" id="KW-0408">Iron</keyword>
<dbReference type="Proteomes" id="UP000265882">
    <property type="component" value="Unassembled WGS sequence"/>
</dbReference>
<dbReference type="Pfam" id="PF01314">
    <property type="entry name" value="AFOR_C"/>
    <property type="match status" value="1"/>
</dbReference>
<gene>
    <name evidence="10" type="ORF">C4520_17680</name>
</gene>
<evidence type="ECO:0000313" key="11">
    <source>
        <dbReference type="Proteomes" id="UP000265882"/>
    </source>
</evidence>
<dbReference type="PANTHER" id="PTHR30038">
    <property type="entry name" value="ALDEHYDE FERREDOXIN OXIDOREDUCTASE"/>
    <property type="match status" value="1"/>
</dbReference>
<proteinExistence type="inferred from homology"/>
<dbReference type="GO" id="GO:0016625">
    <property type="term" value="F:oxidoreductase activity, acting on the aldehyde or oxo group of donors, iron-sulfur protein as acceptor"/>
    <property type="evidence" value="ECO:0007669"/>
    <property type="project" value="InterPro"/>
</dbReference>
<comment type="similarity">
    <text evidence="2">Belongs to the AOR/FOR family.</text>
</comment>
<dbReference type="InterPro" id="IPR013983">
    <property type="entry name" value="Ald_Fedxn_OxRdtase_N"/>
</dbReference>
<dbReference type="Pfam" id="PF02730">
    <property type="entry name" value="AFOR_N"/>
    <property type="match status" value="1"/>
</dbReference>
<dbReference type="InterPro" id="IPR013984">
    <property type="entry name" value="Ald_Fedxn_OxRdtase_dom2"/>
</dbReference>
<dbReference type="Gene3D" id="1.10.599.10">
    <property type="entry name" value="Aldehyde Ferredoxin Oxidoreductase Protein, subunit A, domain 3"/>
    <property type="match status" value="1"/>
</dbReference>
<dbReference type="SUPFAM" id="SSF56228">
    <property type="entry name" value="Aldehyde ferredoxin oxidoreductase, N-terminal domain"/>
    <property type="match status" value="1"/>
</dbReference>
<dbReference type="SMART" id="SM00790">
    <property type="entry name" value="AFOR_N"/>
    <property type="match status" value="1"/>
</dbReference>
<dbReference type="InterPro" id="IPR001203">
    <property type="entry name" value="OxRdtase_Ald_Fedxn_C"/>
</dbReference>
<evidence type="ECO:0000256" key="3">
    <source>
        <dbReference type="ARBA" id="ARBA00022485"/>
    </source>
</evidence>
<evidence type="ECO:0000259" key="9">
    <source>
        <dbReference type="SMART" id="SM00790"/>
    </source>
</evidence>
<protein>
    <recommendedName>
        <fullName evidence="9">Aldehyde ferredoxin oxidoreductase N-terminal domain-containing protein</fullName>
    </recommendedName>
</protein>
<reference evidence="10 11" key="1">
    <citation type="journal article" date="2017" name="ISME J.">
        <title>Energy and carbon metabolisms in a deep terrestrial subsurface fluid microbial community.</title>
        <authorList>
            <person name="Momper L."/>
            <person name="Jungbluth S.P."/>
            <person name="Lee M.D."/>
            <person name="Amend J.P."/>
        </authorList>
    </citation>
    <scope>NUCLEOTIDE SEQUENCE [LARGE SCALE GENOMIC DNA]</scope>
    <source>
        <strain evidence="10">SURF_5</strain>
    </source>
</reference>
<sequence length="669" mass="73148">MERLRLLKDKTGAPEMDGYGDILRVDLTSGRIKREPIPRGLIKKFVGGMGINDYLLWEHFLEVNPHIDPLSPDNVLIAGLGPLGGTGFGLGSKMKFTFKSPVTGFFGDSASGGNFASQMRWAGIDHLVLTGRAKNLVYLYIEDSRIEIRDAEHLRGLGTHETVRKLRSGEVPADAGIACIGPAGENGVRYASIVSTEERVAGRTGSGCVAGTKNLKAIVAVGRRGIPVHDSAAAHEAALRIFNAIDADPLVYVFKKNGTFNMVEFYDAIGGNAFRNNQFSDVPDDKIRMMSPDWYSANMKLRDLACSPGCTFGCDSSCKIKGDETELAKRLESPVGGSPEYLTIASFGMGCDIADMTAITHFHRLCNEYGMDLGEIGGIIPFLMELWQRGIITAEHTRQWFGEPVSLEWGNFDAVEKIIRAVALQENELGIICSHNIRKTAEALEKITDLPTMPYVVCGKGGGAFHEEIRSFPIWAVNFAVASRGCDHLKGLNIIDKGFRQDISMAWLGKPDAGIGYTPDLKGAAAALSENHAASINCLGICIFRPATDPLCMPPKLFTDAYAALTGLPLAPEELLLAGERACNLEKAFNSRLGLRRSDDALCARWMDEPVTFEYGYGMKARDYLDNLLDEYYERHGWDKYSSLPTRKKLETLELGDVADVLAKEGALV</sequence>
<keyword evidence="5" id="KW-0560">Oxidoreductase</keyword>
<dbReference type="InterPro" id="IPR036503">
    <property type="entry name" value="Ald_Fedxn_OxRdtase_N_sf"/>
</dbReference>
<dbReference type="EMBL" id="QZKU01000121">
    <property type="protein sequence ID" value="RJP17089.1"/>
    <property type="molecule type" value="Genomic_DNA"/>
</dbReference>
<dbReference type="InterPro" id="IPR013985">
    <property type="entry name" value="Ald_Fedxn_OxRdtase_dom3"/>
</dbReference>
<dbReference type="AlphaFoldDB" id="A0A3A4NBR4"/>
<feature type="domain" description="Aldehyde ferredoxin oxidoreductase N-terminal" evidence="9">
    <location>
        <begin position="20"/>
        <end position="224"/>
    </location>
</feature>
<dbReference type="GO" id="GO:0009055">
    <property type="term" value="F:electron transfer activity"/>
    <property type="evidence" value="ECO:0007669"/>
    <property type="project" value="InterPro"/>
</dbReference>
<dbReference type="Gene3D" id="1.10.569.10">
    <property type="entry name" value="Aldehyde Ferredoxin Oxidoreductase Protein, subunit A, domain 2"/>
    <property type="match status" value="1"/>
</dbReference>
<name>A0A3A4NBR4_ABYX5</name>
<dbReference type="InterPro" id="IPR051919">
    <property type="entry name" value="W-dependent_AOR"/>
</dbReference>
<keyword evidence="4" id="KW-0479">Metal-binding</keyword>
<evidence type="ECO:0000256" key="5">
    <source>
        <dbReference type="ARBA" id="ARBA00023002"/>
    </source>
</evidence>
<dbReference type="InterPro" id="IPR036021">
    <property type="entry name" value="Tungsten_al_ferr_oxy-like_C"/>
</dbReference>
<dbReference type="Gene3D" id="3.60.9.10">
    <property type="entry name" value="Aldehyde ferredoxin oxidoreductase, N-terminal domain"/>
    <property type="match status" value="1"/>
</dbReference>
<evidence type="ECO:0000256" key="1">
    <source>
        <dbReference type="ARBA" id="ARBA00001966"/>
    </source>
</evidence>
<dbReference type="GO" id="GO:0051539">
    <property type="term" value="F:4 iron, 4 sulfur cluster binding"/>
    <property type="evidence" value="ECO:0007669"/>
    <property type="project" value="UniProtKB-KW"/>
</dbReference>
<keyword evidence="7" id="KW-0411">Iron-sulfur</keyword>
<keyword evidence="3" id="KW-0004">4Fe-4S</keyword>
<evidence type="ECO:0000256" key="4">
    <source>
        <dbReference type="ARBA" id="ARBA00022723"/>
    </source>
</evidence>
<evidence type="ECO:0000256" key="6">
    <source>
        <dbReference type="ARBA" id="ARBA00023004"/>
    </source>
</evidence>
<evidence type="ECO:0000256" key="8">
    <source>
        <dbReference type="ARBA" id="ARBA00049934"/>
    </source>
</evidence>